<evidence type="ECO:0000313" key="3">
    <source>
        <dbReference type="EMBL" id="PSC68662.1"/>
    </source>
</evidence>
<reference evidence="3 4" key="1">
    <citation type="journal article" date="2018" name="Plant J.">
        <title>Genome sequences of Chlorella sorokiniana UTEX 1602 and Micractinium conductrix SAG 241.80: implications to maltose excretion by a green alga.</title>
        <authorList>
            <person name="Arriola M.B."/>
            <person name="Velmurugan N."/>
            <person name="Zhang Y."/>
            <person name="Plunkett M.H."/>
            <person name="Hondzo H."/>
            <person name="Barney B.M."/>
        </authorList>
    </citation>
    <scope>NUCLEOTIDE SEQUENCE [LARGE SCALE GENOMIC DNA]</scope>
    <source>
        <strain evidence="3 4">SAG 241.80</strain>
    </source>
</reference>
<evidence type="ECO:0000256" key="2">
    <source>
        <dbReference type="SAM" id="SignalP"/>
    </source>
</evidence>
<feature type="region of interest" description="Disordered" evidence="1">
    <location>
        <begin position="160"/>
        <end position="186"/>
    </location>
</feature>
<feature type="signal peptide" evidence="2">
    <location>
        <begin position="1"/>
        <end position="24"/>
    </location>
</feature>
<comment type="caution">
    <text evidence="3">The sequence shown here is derived from an EMBL/GenBank/DDBJ whole genome shotgun (WGS) entry which is preliminary data.</text>
</comment>
<gene>
    <name evidence="3" type="ORF">C2E20_7719</name>
</gene>
<protein>
    <submittedName>
        <fullName evidence="3">MFS transporter</fullName>
    </submittedName>
</protein>
<proteinExistence type="predicted"/>
<evidence type="ECO:0000256" key="1">
    <source>
        <dbReference type="SAM" id="MobiDB-lite"/>
    </source>
</evidence>
<keyword evidence="4" id="KW-1185">Reference proteome</keyword>
<name>A0A2P6V3J6_9CHLO</name>
<feature type="chain" id="PRO_5015167292" evidence="2">
    <location>
        <begin position="25"/>
        <end position="186"/>
    </location>
</feature>
<dbReference type="EMBL" id="LHPF02000034">
    <property type="protein sequence ID" value="PSC68662.1"/>
    <property type="molecule type" value="Genomic_DNA"/>
</dbReference>
<evidence type="ECO:0000313" key="4">
    <source>
        <dbReference type="Proteomes" id="UP000239649"/>
    </source>
</evidence>
<keyword evidence="2" id="KW-0732">Signal</keyword>
<accession>A0A2P6V3J6</accession>
<dbReference type="Proteomes" id="UP000239649">
    <property type="component" value="Unassembled WGS sequence"/>
</dbReference>
<dbReference type="AlphaFoldDB" id="A0A2P6V3J6"/>
<sequence length="186" mass="18546">MQALIAQHWLALQALAAAAAAAGASPPTGGQPPDDIVLSVRARMPGAVTESCPAAVSPEALAPLQWELAAQLQVTPSSKQPALKAGVLKELAEGARRHPRLAAALAASGLLREGLQACQQLGEQQVEQVMRCIALCAVTVKALGGEAAGCAASLASHAQQAGSGVGAEPPPAGLAEQLAAPAPRSL</sequence>
<organism evidence="3 4">
    <name type="scientific">Micractinium conductrix</name>
    <dbReference type="NCBI Taxonomy" id="554055"/>
    <lineage>
        <taxon>Eukaryota</taxon>
        <taxon>Viridiplantae</taxon>
        <taxon>Chlorophyta</taxon>
        <taxon>core chlorophytes</taxon>
        <taxon>Trebouxiophyceae</taxon>
        <taxon>Chlorellales</taxon>
        <taxon>Chlorellaceae</taxon>
        <taxon>Chlorella clade</taxon>
        <taxon>Micractinium</taxon>
    </lineage>
</organism>